<name>A0A0C2WQZ7_AMAMK</name>
<dbReference type="EMBL" id="KN818321">
    <property type="protein sequence ID" value="KIL59156.1"/>
    <property type="molecule type" value="Genomic_DNA"/>
</dbReference>
<organism evidence="1 2">
    <name type="scientific">Amanita muscaria (strain Koide BX008)</name>
    <dbReference type="NCBI Taxonomy" id="946122"/>
    <lineage>
        <taxon>Eukaryota</taxon>
        <taxon>Fungi</taxon>
        <taxon>Dikarya</taxon>
        <taxon>Basidiomycota</taxon>
        <taxon>Agaricomycotina</taxon>
        <taxon>Agaricomycetes</taxon>
        <taxon>Agaricomycetidae</taxon>
        <taxon>Agaricales</taxon>
        <taxon>Pluteineae</taxon>
        <taxon>Amanitaceae</taxon>
        <taxon>Amanita</taxon>
    </lineage>
</organism>
<protein>
    <submittedName>
        <fullName evidence="1">Uncharacterized protein</fullName>
    </submittedName>
</protein>
<gene>
    <name evidence="1" type="ORF">M378DRAFT_169666</name>
</gene>
<sequence>MVLEYSSWRCPAALECFVAFPSLCDYCALPHAQLYSISSSSPFEGQSLSSTLKQIYVNFHRIPELERHTAKVLSLL</sequence>
<dbReference type="HOGENOM" id="CLU_2653973_0_0_1"/>
<proteinExistence type="predicted"/>
<keyword evidence="2" id="KW-1185">Reference proteome</keyword>
<reference evidence="1 2" key="1">
    <citation type="submission" date="2014-04" db="EMBL/GenBank/DDBJ databases">
        <title>Evolutionary Origins and Diversification of the Mycorrhizal Mutualists.</title>
        <authorList>
            <consortium name="DOE Joint Genome Institute"/>
            <consortium name="Mycorrhizal Genomics Consortium"/>
            <person name="Kohler A."/>
            <person name="Kuo A."/>
            <person name="Nagy L.G."/>
            <person name="Floudas D."/>
            <person name="Copeland A."/>
            <person name="Barry K.W."/>
            <person name="Cichocki N."/>
            <person name="Veneault-Fourrey C."/>
            <person name="LaButti K."/>
            <person name="Lindquist E.A."/>
            <person name="Lipzen A."/>
            <person name="Lundell T."/>
            <person name="Morin E."/>
            <person name="Murat C."/>
            <person name="Riley R."/>
            <person name="Ohm R."/>
            <person name="Sun H."/>
            <person name="Tunlid A."/>
            <person name="Henrissat B."/>
            <person name="Grigoriev I.V."/>
            <person name="Hibbett D.S."/>
            <person name="Martin F."/>
        </authorList>
    </citation>
    <scope>NUCLEOTIDE SEQUENCE [LARGE SCALE GENOMIC DNA]</scope>
    <source>
        <strain evidence="1 2">Koide BX008</strain>
    </source>
</reference>
<dbReference type="Proteomes" id="UP000054549">
    <property type="component" value="Unassembled WGS sequence"/>
</dbReference>
<dbReference type="InParanoid" id="A0A0C2WQZ7"/>
<accession>A0A0C2WQZ7</accession>
<evidence type="ECO:0000313" key="2">
    <source>
        <dbReference type="Proteomes" id="UP000054549"/>
    </source>
</evidence>
<dbReference type="AlphaFoldDB" id="A0A0C2WQZ7"/>
<evidence type="ECO:0000313" key="1">
    <source>
        <dbReference type="EMBL" id="KIL59156.1"/>
    </source>
</evidence>